<name>U6FTW4_ECHGR</name>
<dbReference type="WBParaSite" id="EgrG_002056100">
    <property type="protein sequence ID" value="EgrG_002056100"/>
    <property type="gene ID" value="EgrG_002056100"/>
</dbReference>
<gene>
    <name evidence="1" type="ORF">EgrG_002056100</name>
</gene>
<reference evidence="3" key="2">
    <citation type="submission" date="2020-10" db="UniProtKB">
        <authorList>
            <consortium name="WormBaseParasite"/>
        </authorList>
    </citation>
    <scope>IDENTIFICATION</scope>
</reference>
<proteinExistence type="predicted"/>
<reference evidence="1 2" key="1">
    <citation type="journal article" date="2013" name="Nature">
        <title>The genomes of four tapeworm species reveal adaptations to parasitism.</title>
        <authorList>
            <person name="Tsai I.J."/>
            <person name="Zarowiecki M."/>
            <person name="Holroyd N."/>
            <person name="Garciarrubio A."/>
            <person name="Sanchez-Flores A."/>
            <person name="Brooks K.L."/>
            <person name="Tracey A."/>
            <person name="Bobes R.J."/>
            <person name="Fragoso G."/>
            <person name="Sciutto E."/>
            <person name="Aslett M."/>
            <person name="Beasley H."/>
            <person name="Bennett H.M."/>
            <person name="Cai J."/>
            <person name="Camicia F."/>
            <person name="Clark R."/>
            <person name="Cucher M."/>
            <person name="De Silva N."/>
            <person name="Day T.A."/>
            <person name="Deplazes P."/>
            <person name="Estrada K."/>
            <person name="Fernandez C."/>
            <person name="Holland P.W."/>
            <person name="Hou J."/>
            <person name="Hu S."/>
            <person name="Huckvale T."/>
            <person name="Hung S.S."/>
            <person name="Kamenetzky L."/>
            <person name="Keane J.A."/>
            <person name="Kiss F."/>
            <person name="Koziol U."/>
            <person name="Lambert O."/>
            <person name="Liu K."/>
            <person name="Luo X."/>
            <person name="Luo Y."/>
            <person name="Macchiaroli N."/>
            <person name="Nichol S."/>
            <person name="Paps J."/>
            <person name="Parkinson J."/>
            <person name="Pouchkina-Stantcheva N."/>
            <person name="Riddiford N."/>
            <person name="Rosenzvit M."/>
            <person name="Salinas G."/>
            <person name="Wasmuth J.D."/>
            <person name="Zamanian M."/>
            <person name="Zheng Y."/>
            <person name="Cai X."/>
            <person name="Soberon X."/>
            <person name="Olson P.D."/>
            <person name="Laclette J.P."/>
            <person name="Brehm K."/>
            <person name="Berriman M."/>
            <person name="Garciarrubio A."/>
            <person name="Bobes R.J."/>
            <person name="Fragoso G."/>
            <person name="Sanchez-Flores A."/>
            <person name="Estrada K."/>
            <person name="Cevallos M.A."/>
            <person name="Morett E."/>
            <person name="Gonzalez V."/>
            <person name="Portillo T."/>
            <person name="Ochoa-Leyva A."/>
            <person name="Jose M.V."/>
            <person name="Sciutto E."/>
            <person name="Landa A."/>
            <person name="Jimenez L."/>
            <person name="Valdes V."/>
            <person name="Carrero J.C."/>
            <person name="Larralde C."/>
            <person name="Morales-Montor J."/>
            <person name="Limon-Lason J."/>
            <person name="Soberon X."/>
            <person name="Laclette J.P."/>
        </authorList>
    </citation>
    <scope>NUCLEOTIDE SEQUENCE [LARGE SCALE GENOMIC DNA]</scope>
</reference>
<evidence type="ECO:0000313" key="3">
    <source>
        <dbReference type="WBParaSite" id="EgrG_002056100"/>
    </source>
</evidence>
<protein>
    <submittedName>
        <fullName evidence="3">F-box domain-containing protein</fullName>
    </submittedName>
</protein>
<sequence>MTNEVTVSFSNAPPSVVYEVCKYLTLKELFDLCAAFPNWKWILSCLSTLKRYCRNWNWVDKPLCEPLFTDKPLPSDSILQALTHRLHQINFFDCFLKRMRSIGYNKIINIALAGLSSDVRILLDVAEEALPPDFMRNASSSSRDPSSLLGHIHTSYLLSCLRTQHCLDTVANLRQVLHFGSLFVLQPTQPPSLDHEMSAERPTLDIVHSDIVVLIFRFHGDASHLNVVRRKLARTRRNLLPHQTMLIVGVMDDDGDNDSNVCRHLKCISDILRRVGGRGGAALSQLTVQ</sequence>
<organism evidence="1">
    <name type="scientific">Echinococcus granulosus</name>
    <name type="common">Hydatid tapeworm</name>
    <dbReference type="NCBI Taxonomy" id="6210"/>
    <lineage>
        <taxon>Eukaryota</taxon>
        <taxon>Metazoa</taxon>
        <taxon>Spiralia</taxon>
        <taxon>Lophotrochozoa</taxon>
        <taxon>Platyhelminthes</taxon>
        <taxon>Cestoda</taxon>
        <taxon>Eucestoda</taxon>
        <taxon>Cyclophyllidea</taxon>
        <taxon>Taeniidae</taxon>
        <taxon>Echinococcus</taxon>
        <taxon>Echinococcus granulosus group</taxon>
    </lineage>
</organism>
<evidence type="ECO:0000313" key="1">
    <source>
        <dbReference type="EMBL" id="CDI70120.1"/>
    </source>
</evidence>
<dbReference type="EMBL" id="CBLN010003740">
    <property type="protein sequence ID" value="CDI70120.1"/>
    <property type="molecule type" value="Genomic_DNA"/>
</dbReference>
<evidence type="ECO:0000313" key="2">
    <source>
        <dbReference type="Proteomes" id="UP000492820"/>
    </source>
</evidence>
<dbReference type="AlphaFoldDB" id="U6FTW4"/>
<accession>U6FTW4</accession>
<dbReference type="Proteomes" id="UP000492820">
    <property type="component" value="Unassembled WGS sequence"/>
</dbReference>